<feature type="domain" description="ADF-H" evidence="1">
    <location>
        <begin position="2"/>
        <end position="133"/>
    </location>
</feature>
<dbReference type="GO" id="GO:0014069">
    <property type="term" value="C:postsynaptic density"/>
    <property type="evidence" value="ECO:0007669"/>
    <property type="project" value="TreeGrafter"/>
</dbReference>
<dbReference type="GO" id="GO:0030027">
    <property type="term" value="C:lamellipodium"/>
    <property type="evidence" value="ECO:0007669"/>
    <property type="project" value="TreeGrafter"/>
</dbReference>
<dbReference type="GO" id="GO:0030425">
    <property type="term" value="C:dendrite"/>
    <property type="evidence" value="ECO:0007669"/>
    <property type="project" value="TreeGrafter"/>
</dbReference>
<dbReference type="GO" id="GO:0098974">
    <property type="term" value="P:postsynaptic actin cytoskeleton organization"/>
    <property type="evidence" value="ECO:0007669"/>
    <property type="project" value="TreeGrafter"/>
</dbReference>
<dbReference type="InterPro" id="IPR002108">
    <property type="entry name" value="ADF-H"/>
</dbReference>
<dbReference type="Gene3D" id="3.40.20.10">
    <property type="entry name" value="Severin"/>
    <property type="match status" value="1"/>
</dbReference>
<dbReference type="PANTHER" id="PTHR10829:SF25">
    <property type="entry name" value="DREBRIN-LIKE PROTEIN"/>
    <property type="match status" value="1"/>
</dbReference>
<dbReference type="SUPFAM" id="SSF55753">
    <property type="entry name" value="Actin depolymerizing proteins"/>
    <property type="match status" value="1"/>
</dbReference>
<dbReference type="GO" id="GO:0030864">
    <property type="term" value="C:cortical actin cytoskeleton"/>
    <property type="evidence" value="ECO:0007669"/>
    <property type="project" value="TreeGrafter"/>
</dbReference>
<dbReference type="GO" id="GO:0051015">
    <property type="term" value="F:actin filament binding"/>
    <property type="evidence" value="ECO:0007669"/>
    <property type="project" value="TreeGrafter"/>
</dbReference>
<reference evidence="2" key="1">
    <citation type="submission" date="2013-04" db="EMBL/GenBank/DDBJ databases">
        <authorList>
            <person name="Qu J."/>
            <person name="Murali S.C."/>
            <person name="Bandaranaike D."/>
            <person name="Bellair M."/>
            <person name="Blankenburg K."/>
            <person name="Chao H."/>
            <person name="Dinh H."/>
            <person name="Doddapaneni H."/>
            <person name="Downs B."/>
            <person name="Dugan-Rocha S."/>
            <person name="Elkadiri S."/>
            <person name="Gnanaolivu R.D."/>
            <person name="Hernandez B."/>
            <person name="Javaid M."/>
            <person name="Jayaseelan J.C."/>
            <person name="Lee S."/>
            <person name="Li M."/>
            <person name="Ming W."/>
            <person name="Munidasa M."/>
            <person name="Muniz J."/>
            <person name="Nguyen L."/>
            <person name="Ongeri F."/>
            <person name="Osuji N."/>
            <person name="Pu L.-L."/>
            <person name="Puazo M."/>
            <person name="Qu C."/>
            <person name="Quiroz J."/>
            <person name="Raj R."/>
            <person name="Weissenberger G."/>
            <person name="Xin Y."/>
            <person name="Zou X."/>
            <person name="Han Y."/>
            <person name="Richards S."/>
            <person name="Worley K."/>
            <person name="Muzny D."/>
            <person name="Gibbs R."/>
        </authorList>
    </citation>
    <scope>NUCLEOTIDE SEQUENCE</scope>
    <source>
        <strain evidence="2">Sampled in the wild</strain>
    </source>
</reference>
<dbReference type="InterPro" id="IPR029006">
    <property type="entry name" value="ADF-H/Gelsolin-like_dom_sf"/>
</dbReference>
<dbReference type="Pfam" id="PF00241">
    <property type="entry name" value="Cofilin_ADF"/>
    <property type="match status" value="1"/>
</dbReference>
<dbReference type="OrthoDB" id="5971719at2759"/>
<dbReference type="PROSITE" id="PS51263">
    <property type="entry name" value="ADF_H"/>
    <property type="match status" value="1"/>
</dbReference>
<comment type="caution">
    <text evidence="2">The sequence shown here is derived from an EMBL/GenBank/DDBJ whole genome shotgun (WGS) entry which is preliminary data.</text>
</comment>
<sequence>MAINLSKNRDTLLSAWKEVVDDKCKTNWALFGYEGQTNDLKVVSKGEGGIEELTDDLNSGKIMYAFCKVIDPKTSLPKCVLINWQGEGAPLVRKGTCANHVRDVARFFIGAHVTINARTEEEVDPDIIMDKVSKSTGSAYSFKDRDTMDVSQDCGPVLKGQSSGGGVPHLILCPPPKPKNPK</sequence>
<feature type="non-terminal residue" evidence="2">
    <location>
        <position position="1"/>
    </location>
</feature>
<dbReference type="GO" id="GO:0048812">
    <property type="term" value="P:neuron projection morphogenesis"/>
    <property type="evidence" value="ECO:0007669"/>
    <property type="project" value="TreeGrafter"/>
</dbReference>
<dbReference type="GO" id="GO:0045211">
    <property type="term" value="C:postsynaptic membrane"/>
    <property type="evidence" value="ECO:0007669"/>
    <property type="project" value="TreeGrafter"/>
</dbReference>
<name>A0A8K0P3L3_LADFU</name>
<dbReference type="PANTHER" id="PTHR10829">
    <property type="entry name" value="CORTACTIN AND DREBRIN"/>
    <property type="match status" value="1"/>
</dbReference>
<dbReference type="GO" id="GO:0045773">
    <property type="term" value="P:positive regulation of axon extension"/>
    <property type="evidence" value="ECO:0007669"/>
    <property type="project" value="TreeGrafter"/>
</dbReference>
<dbReference type="FunFam" id="3.40.20.10:FF:000011">
    <property type="entry name" value="Drebrin-like protein B"/>
    <property type="match status" value="1"/>
</dbReference>
<proteinExistence type="predicted"/>
<evidence type="ECO:0000259" key="1">
    <source>
        <dbReference type="PROSITE" id="PS51263"/>
    </source>
</evidence>
<organism evidence="2 3">
    <name type="scientific">Ladona fulva</name>
    <name type="common">Scarce chaser dragonfly</name>
    <name type="synonym">Libellula fulva</name>
    <dbReference type="NCBI Taxonomy" id="123851"/>
    <lineage>
        <taxon>Eukaryota</taxon>
        <taxon>Metazoa</taxon>
        <taxon>Ecdysozoa</taxon>
        <taxon>Arthropoda</taxon>
        <taxon>Hexapoda</taxon>
        <taxon>Insecta</taxon>
        <taxon>Pterygota</taxon>
        <taxon>Palaeoptera</taxon>
        <taxon>Odonata</taxon>
        <taxon>Epiprocta</taxon>
        <taxon>Anisoptera</taxon>
        <taxon>Libelluloidea</taxon>
        <taxon>Libellulidae</taxon>
        <taxon>Ladona</taxon>
    </lineage>
</organism>
<dbReference type="EMBL" id="KZ308616">
    <property type="protein sequence ID" value="KAG8232401.1"/>
    <property type="molecule type" value="Genomic_DNA"/>
</dbReference>
<dbReference type="CDD" id="cd11281">
    <property type="entry name" value="ADF_drebrin_like"/>
    <property type="match status" value="1"/>
</dbReference>
<dbReference type="Proteomes" id="UP000792457">
    <property type="component" value="Unassembled WGS sequence"/>
</dbReference>
<gene>
    <name evidence="2" type="ORF">J437_LFUL013972</name>
</gene>
<dbReference type="GO" id="GO:0005884">
    <property type="term" value="C:actin filament"/>
    <property type="evidence" value="ECO:0007669"/>
    <property type="project" value="TreeGrafter"/>
</dbReference>
<dbReference type="GO" id="GO:0030427">
    <property type="term" value="C:site of polarized growth"/>
    <property type="evidence" value="ECO:0007669"/>
    <property type="project" value="TreeGrafter"/>
</dbReference>
<evidence type="ECO:0000313" key="2">
    <source>
        <dbReference type="EMBL" id="KAG8232401.1"/>
    </source>
</evidence>
<protein>
    <recommendedName>
        <fullName evidence="1">ADF-H domain-containing protein</fullName>
    </recommendedName>
</protein>
<keyword evidence="3" id="KW-1185">Reference proteome</keyword>
<evidence type="ECO:0000313" key="3">
    <source>
        <dbReference type="Proteomes" id="UP000792457"/>
    </source>
</evidence>
<dbReference type="AlphaFoldDB" id="A0A8K0P3L3"/>
<reference evidence="2" key="2">
    <citation type="submission" date="2017-10" db="EMBL/GenBank/DDBJ databases">
        <title>Ladona fulva Genome sequencing and assembly.</title>
        <authorList>
            <person name="Murali S."/>
            <person name="Richards S."/>
            <person name="Bandaranaike D."/>
            <person name="Bellair M."/>
            <person name="Blankenburg K."/>
            <person name="Chao H."/>
            <person name="Dinh H."/>
            <person name="Doddapaneni H."/>
            <person name="Dugan-Rocha S."/>
            <person name="Elkadiri S."/>
            <person name="Gnanaolivu R."/>
            <person name="Hernandez B."/>
            <person name="Skinner E."/>
            <person name="Javaid M."/>
            <person name="Lee S."/>
            <person name="Li M."/>
            <person name="Ming W."/>
            <person name="Munidasa M."/>
            <person name="Muniz J."/>
            <person name="Nguyen L."/>
            <person name="Hughes D."/>
            <person name="Osuji N."/>
            <person name="Pu L.-L."/>
            <person name="Puazo M."/>
            <person name="Qu C."/>
            <person name="Quiroz J."/>
            <person name="Raj R."/>
            <person name="Weissenberger G."/>
            <person name="Xin Y."/>
            <person name="Zou X."/>
            <person name="Han Y."/>
            <person name="Worley K."/>
            <person name="Muzny D."/>
            <person name="Gibbs R."/>
        </authorList>
    </citation>
    <scope>NUCLEOTIDE SEQUENCE</scope>
    <source>
        <strain evidence="2">Sampled in the wild</strain>
    </source>
</reference>
<dbReference type="SMART" id="SM00102">
    <property type="entry name" value="ADF"/>
    <property type="match status" value="1"/>
</dbReference>
<accession>A0A8K0P3L3</accession>
<dbReference type="GO" id="GO:0030833">
    <property type="term" value="P:regulation of actin filament polymerization"/>
    <property type="evidence" value="ECO:0007669"/>
    <property type="project" value="TreeGrafter"/>
</dbReference>